<organism evidence="3 4">
    <name type="scientific">Periconia macrospinosa</name>
    <dbReference type="NCBI Taxonomy" id="97972"/>
    <lineage>
        <taxon>Eukaryota</taxon>
        <taxon>Fungi</taxon>
        <taxon>Dikarya</taxon>
        <taxon>Ascomycota</taxon>
        <taxon>Pezizomycotina</taxon>
        <taxon>Dothideomycetes</taxon>
        <taxon>Pleosporomycetidae</taxon>
        <taxon>Pleosporales</taxon>
        <taxon>Massarineae</taxon>
        <taxon>Periconiaceae</taxon>
        <taxon>Periconia</taxon>
    </lineage>
</organism>
<evidence type="ECO:0000313" key="4">
    <source>
        <dbReference type="Proteomes" id="UP000244855"/>
    </source>
</evidence>
<dbReference type="EMBL" id="KZ805327">
    <property type="protein sequence ID" value="PVI03853.1"/>
    <property type="molecule type" value="Genomic_DNA"/>
</dbReference>
<gene>
    <name evidence="3" type="ORF">DM02DRAFT_726273</name>
</gene>
<feature type="compositionally biased region" description="Pro residues" evidence="2">
    <location>
        <begin position="1"/>
        <end position="10"/>
    </location>
</feature>
<accession>A0A2V1DZX5</accession>
<feature type="compositionally biased region" description="Acidic residues" evidence="2">
    <location>
        <begin position="130"/>
        <end position="151"/>
    </location>
</feature>
<keyword evidence="4" id="KW-1185">Reference proteome</keyword>
<protein>
    <submittedName>
        <fullName evidence="3">Uncharacterized protein</fullName>
    </submittedName>
</protein>
<name>A0A2V1DZX5_9PLEO</name>
<dbReference type="AlphaFoldDB" id="A0A2V1DZX5"/>
<reference evidence="3 4" key="1">
    <citation type="journal article" date="2018" name="Sci. Rep.">
        <title>Comparative genomics provides insights into the lifestyle and reveals functional heterogeneity of dark septate endophytic fungi.</title>
        <authorList>
            <person name="Knapp D.G."/>
            <person name="Nemeth J.B."/>
            <person name="Barry K."/>
            <person name="Hainaut M."/>
            <person name="Henrissat B."/>
            <person name="Johnson J."/>
            <person name="Kuo A."/>
            <person name="Lim J.H.P."/>
            <person name="Lipzen A."/>
            <person name="Nolan M."/>
            <person name="Ohm R.A."/>
            <person name="Tamas L."/>
            <person name="Grigoriev I.V."/>
            <person name="Spatafora J.W."/>
            <person name="Nagy L.G."/>
            <person name="Kovacs G.M."/>
        </authorList>
    </citation>
    <scope>NUCLEOTIDE SEQUENCE [LARGE SCALE GENOMIC DNA]</scope>
    <source>
        <strain evidence="3 4">DSE2036</strain>
    </source>
</reference>
<feature type="coiled-coil region" evidence="1">
    <location>
        <begin position="208"/>
        <end position="235"/>
    </location>
</feature>
<dbReference type="Proteomes" id="UP000244855">
    <property type="component" value="Unassembled WGS sequence"/>
</dbReference>
<evidence type="ECO:0000256" key="2">
    <source>
        <dbReference type="SAM" id="MobiDB-lite"/>
    </source>
</evidence>
<sequence>MDKWLFPPPLSRQLDPGDPGPTKMPISKKPKLSRPIIQLRPSTPEPDVANTKAVLQKFWRGDILTCVENSTMATTIASKVKLSKPPNAKLIDLLGNYRKTFGSAANPFRAMQWLEFLERTHQVQDTPEREDGESEDGESEDGESEDGESEDKEMVYEELQSDEEEIGMMPEFCISSLYLTPHNFPAQQLCLSPSLAVRTNVYKKISELGVQRDRMDRLEITLDQYREQFSLLAKALKEEHAVALQLINEMTGRVEVTIQEHRTPPRMSQLLDIIAEDEDRGLRELLYESQRSLYEPLERIRIKASSIRNWLYEFPDRPSKAECECVTYFRDLQLIYCEWVDEIIQFDCKNNVEKDVFTLVKDATELAKRYRTDQSMIKPGFIKTWTRKTHKEKQDAIKDNFKNALQYLPFGSYDINKCKKGLKRTRAMARITNVQRVLRVLDEFIKAAESLGRIHLEMKVEDEST</sequence>
<evidence type="ECO:0000256" key="1">
    <source>
        <dbReference type="SAM" id="Coils"/>
    </source>
</evidence>
<feature type="region of interest" description="Disordered" evidence="2">
    <location>
        <begin position="1"/>
        <end position="33"/>
    </location>
</feature>
<feature type="region of interest" description="Disordered" evidence="2">
    <location>
        <begin position="121"/>
        <end position="161"/>
    </location>
</feature>
<proteinExistence type="predicted"/>
<evidence type="ECO:0000313" key="3">
    <source>
        <dbReference type="EMBL" id="PVI03853.1"/>
    </source>
</evidence>
<keyword evidence="1" id="KW-0175">Coiled coil</keyword>